<dbReference type="SMART" id="SM00947">
    <property type="entry name" value="Pro_CA"/>
    <property type="match status" value="1"/>
</dbReference>
<dbReference type="GO" id="GO:0004089">
    <property type="term" value="F:carbonate dehydratase activity"/>
    <property type="evidence" value="ECO:0007669"/>
    <property type="project" value="UniProtKB-EC"/>
</dbReference>
<dbReference type="PANTHER" id="PTHR43175:SF3">
    <property type="entry name" value="CARBON DISULFIDE HYDROLASE"/>
    <property type="match status" value="1"/>
</dbReference>
<evidence type="ECO:0000256" key="3">
    <source>
        <dbReference type="ARBA" id="ARBA00022723"/>
    </source>
</evidence>
<dbReference type="RefSeq" id="WP_220200164.1">
    <property type="nucleotide sequence ID" value="NZ_BNJF01000011.1"/>
</dbReference>
<comment type="caution">
    <text evidence="7">The sequence shown here is derived from an EMBL/GenBank/DDBJ whole genome shotgun (WGS) entry which is preliminary data.</text>
</comment>
<dbReference type="EMBL" id="BNJF01000011">
    <property type="protein sequence ID" value="GHO51223.1"/>
    <property type="molecule type" value="Genomic_DNA"/>
</dbReference>
<gene>
    <name evidence="7" type="primary">cynT</name>
    <name evidence="7" type="ORF">KSX_93860</name>
</gene>
<dbReference type="Pfam" id="PF00484">
    <property type="entry name" value="Pro_CA"/>
    <property type="match status" value="1"/>
</dbReference>
<evidence type="ECO:0000256" key="4">
    <source>
        <dbReference type="ARBA" id="ARBA00022833"/>
    </source>
</evidence>
<dbReference type="GO" id="GO:0008270">
    <property type="term" value="F:zinc ion binding"/>
    <property type="evidence" value="ECO:0007669"/>
    <property type="project" value="InterPro"/>
</dbReference>
<keyword evidence="3 6" id="KW-0479">Metal-binding</keyword>
<dbReference type="InterPro" id="IPR001765">
    <property type="entry name" value="Carbonic_anhydrase"/>
</dbReference>
<dbReference type="Gene3D" id="3.40.1050.10">
    <property type="entry name" value="Carbonic anhydrase"/>
    <property type="match status" value="1"/>
</dbReference>
<keyword evidence="8" id="KW-1185">Reference proteome</keyword>
<feature type="binding site" evidence="6">
    <location>
        <position position="36"/>
    </location>
    <ligand>
        <name>Zn(2+)</name>
        <dbReference type="ChEBI" id="CHEBI:29105"/>
    </ligand>
</feature>
<dbReference type="EC" id="4.2.1.1" evidence="2"/>
<reference evidence="7" key="1">
    <citation type="submission" date="2020-10" db="EMBL/GenBank/DDBJ databases">
        <title>Taxonomic study of unclassified bacteria belonging to the class Ktedonobacteria.</title>
        <authorList>
            <person name="Yabe S."/>
            <person name="Wang C.M."/>
            <person name="Zheng Y."/>
            <person name="Sakai Y."/>
            <person name="Cavaletti L."/>
            <person name="Monciardini P."/>
            <person name="Donadio S."/>
        </authorList>
    </citation>
    <scope>NUCLEOTIDE SEQUENCE</scope>
    <source>
        <strain evidence="7">SOSP1-1</strain>
    </source>
</reference>
<evidence type="ECO:0000313" key="7">
    <source>
        <dbReference type="EMBL" id="GHO51223.1"/>
    </source>
</evidence>
<evidence type="ECO:0000313" key="8">
    <source>
        <dbReference type="Proteomes" id="UP000612362"/>
    </source>
</evidence>
<dbReference type="InterPro" id="IPR036874">
    <property type="entry name" value="Carbonic_anhydrase_sf"/>
</dbReference>
<evidence type="ECO:0000256" key="2">
    <source>
        <dbReference type="ARBA" id="ARBA00012925"/>
    </source>
</evidence>
<protein>
    <recommendedName>
        <fullName evidence="2">carbonic anhydrase</fullName>
        <ecNumber evidence="2">4.2.1.1</ecNumber>
    </recommendedName>
</protein>
<sequence>MTTLDTLIERNQDFAARHFPRALPMMPTLRTMIIGCVDPRVDPAHLLGLQPGEAVVIRNVGGRITPATLQTMGMLGRVGQEEGVPSAGEFHLVVLQHTQCGIAHLQGQPALLASYFGIDQEALAAKAVTDPYAAVAVDVAALKANPALPGNRLVSGLVYDVTTGLVEVVAPPTSLRHPESQA</sequence>
<dbReference type="SUPFAM" id="SSF53056">
    <property type="entry name" value="beta-carbonic anhydrase, cab"/>
    <property type="match status" value="1"/>
</dbReference>
<dbReference type="PANTHER" id="PTHR43175">
    <property type="entry name" value="CARBONIC ANHYDRASE"/>
    <property type="match status" value="1"/>
</dbReference>
<feature type="binding site" evidence="6">
    <location>
        <position position="97"/>
    </location>
    <ligand>
        <name>Zn(2+)</name>
        <dbReference type="ChEBI" id="CHEBI:29105"/>
    </ligand>
</feature>
<feature type="binding site" evidence="6">
    <location>
        <position position="38"/>
    </location>
    <ligand>
        <name>Zn(2+)</name>
        <dbReference type="ChEBI" id="CHEBI:29105"/>
    </ligand>
</feature>
<keyword evidence="4 6" id="KW-0862">Zinc</keyword>
<name>A0A8J3MYV9_9CHLR</name>
<comment type="similarity">
    <text evidence="1">Belongs to the beta-class carbonic anhydrase family.</text>
</comment>
<comment type="cofactor">
    <cofactor evidence="6">
        <name>Zn(2+)</name>
        <dbReference type="ChEBI" id="CHEBI:29105"/>
    </cofactor>
    <text evidence="6">Binds 1 zinc ion per subunit.</text>
</comment>
<dbReference type="CDD" id="cd00382">
    <property type="entry name" value="beta_CA"/>
    <property type="match status" value="1"/>
</dbReference>
<dbReference type="Proteomes" id="UP000612362">
    <property type="component" value="Unassembled WGS sequence"/>
</dbReference>
<evidence type="ECO:0000256" key="1">
    <source>
        <dbReference type="ARBA" id="ARBA00006217"/>
    </source>
</evidence>
<evidence type="ECO:0000256" key="5">
    <source>
        <dbReference type="ARBA" id="ARBA00048348"/>
    </source>
</evidence>
<organism evidence="7 8">
    <name type="scientific">Ktedonospora formicarum</name>
    <dbReference type="NCBI Taxonomy" id="2778364"/>
    <lineage>
        <taxon>Bacteria</taxon>
        <taxon>Bacillati</taxon>
        <taxon>Chloroflexota</taxon>
        <taxon>Ktedonobacteria</taxon>
        <taxon>Ktedonobacterales</taxon>
        <taxon>Ktedonobacteraceae</taxon>
        <taxon>Ktedonospora</taxon>
    </lineage>
</organism>
<evidence type="ECO:0000256" key="6">
    <source>
        <dbReference type="PIRSR" id="PIRSR601765-1"/>
    </source>
</evidence>
<comment type="catalytic activity">
    <reaction evidence="5">
        <text>hydrogencarbonate + H(+) = CO2 + H2O</text>
        <dbReference type="Rhea" id="RHEA:10748"/>
        <dbReference type="ChEBI" id="CHEBI:15377"/>
        <dbReference type="ChEBI" id="CHEBI:15378"/>
        <dbReference type="ChEBI" id="CHEBI:16526"/>
        <dbReference type="ChEBI" id="CHEBI:17544"/>
        <dbReference type="EC" id="4.2.1.1"/>
    </reaction>
</comment>
<feature type="binding site" evidence="6">
    <location>
        <position position="100"/>
    </location>
    <ligand>
        <name>Zn(2+)</name>
        <dbReference type="ChEBI" id="CHEBI:29105"/>
    </ligand>
</feature>
<accession>A0A8J3MYV9</accession>
<proteinExistence type="inferred from homology"/>
<dbReference type="AlphaFoldDB" id="A0A8J3MYV9"/>